<protein>
    <submittedName>
        <fullName evidence="2">Uncharacterized protein</fullName>
    </submittedName>
</protein>
<accession>A0ABQ9HTL8</accession>
<dbReference type="EMBL" id="JARBHB010000004">
    <property type="protein sequence ID" value="KAJ8887712.1"/>
    <property type="molecule type" value="Genomic_DNA"/>
</dbReference>
<feature type="region of interest" description="Disordered" evidence="1">
    <location>
        <begin position="778"/>
        <end position="798"/>
    </location>
</feature>
<evidence type="ECO:0000256" key="1">
    <source>
        <dbReference type="SAM" id="MobiDB-lite"/>
    </source>
</evidence>
<dbReference type="Proteomes" id="UP001159363">
    <property type="component" value="Chromosome X"/>
</dbReference>
<name>A0ABQ9HTL8_9NEOP</name>
<feature type="region of interest" description="Disordered" evidence="1">
    <location>
        <begin position="729"/>
        <end position="749"/>
    </location>
</feature>
<proteinExistence type="predicted"/>
<feature type="region of interest" description="Disordered" evidence="1">
    <location>
        <begin position="582"/>
        <end position="605"/>
    </location>
</feature>
<evidence type="ECO:0000313" key="3">
    <source>
        <dbReference type="Proteomes" id="UP001159363"/>
    </source>
</evidence>
<evidence type="ECO:0000313" key="2">
    <source>
        <dbReference type="EMBL" id="KAJ8887712.1"/>
    </source>
</evidence>
<keyword evidence="3" id="KW-1185">Reference proteome</keyword>
<comment type="caution">
    <text evidence="2">The sequence shown here is derived from an EMBL/GenBank/DDBJ whole genome shotgun (WGS) entry which is preliminary data.</text>
</comment>
<feature type="region of interest" description="Disordered" evidence="1">
    <location>
        <begin position="876"/>
        <end position="899"/>
    </location>
</feature>
<sequence length="1109" mass="123953">MERHVHMDCVYLIQTYSLIPKQMLGETQTCWCCFAWTTRIYVTFTTILIVRTYGFDQFIADCREGSSTGSQQVMSSIPPATAIGTDSADDYNEIVNAKAGMIESVCTEQTLARRSREVDELQNKRPSALNTDEYATPATKKSKLDIEDEAALMMTMTNSDSVEADEDSLDIFTYFPKHFPSPRDVNKAEDASYTDYIFPEDPNKLLDILRYLLELQKCGDFSKMKEKVSIIRGLKDRWIHDVMQPKEGERPWYLALEQRLVTSAKRKKSCFILSFFESQITAAGIGRKPMSIEFSDLGFRRRDERTAAGARQVVAVHAFSTHPNVHLDKNTTNKTSVYLKHARRRRPPSETLHYQNKKAYREDLPACPHSFSPSMNEKRRIYNKGHTGARYKSYAKAFEIVPVSRNLVAAGRAIRDQQAGLKHRCCVQFAGDNLGPISYPLRRSERPANDDLVWRGVTCFISRICGPLPPPTLGYVSWIDFPAGRMAPLHGGRETGWQGRENGSSAWRQRNGLASQGEWLLCMEAEKRAGKPGRMAPLHGGRETGWQGRENDSSAWKQRNGLARQGEWLLCMEAEKRAGKAGRVAPLHGGRETGWQGRESGSSAWRQRNGLARQGEWLLCMEAEKRAGKAGRVAPLHGGRETGWQGRESGSSAWRQRNGLARQGEWLLCMEAEKRAGKTGRVAPLHGGRETGWQGRESGSSALRQRNGLARQGEWLLCMEAEKRAGKAGRVAPLHGGRETGWQGRENGSSAWRQRNGLARQGEWLLCMEAEKRAGKAGRVAPLHGGRETGWQGRESGSSAWMQRNGLARQGEWLLCMEAEKRAGKAVRMAPLHGGRETGWQGRENGSSAWRQRNGLARQGEWLLCMEAEKRAGKAGRVAPLHGGRETGWQGRESGSSAWRQRNGLARQGEWLLCMEAEKCSEGQRGRSYVVAGNLDVTAHICFKVTAKVSEYAVCPGGASNKPLPSWVSLSEAASSDSRAAGWSFRGIARHLKRPVYTVSGRWTQWGQEGSHPRREGSGRPQKTSSREYRFVVRQAVITPRVSLCIIQGHVTAAGDTPVSISIVYTISRLLTGRDMSSRCSLRRLPLRPEHRQAHVTFCRELAVCQLAD</sequence>
<reference evidence="2 3" key="1">
    <citation type="submission" date="2023-02" db="EMBL/GenBank/DDBJ databases">
        <title>LHISI_Scaffold_Assembly.</title>
        <authorList>
            <person name="Stuart O.P."/>
            <person name="Cleave R."/>
            <person name="Magrath M.J.L."/>
            <person name="Mikheyev A.S."/>
        </authorList>
    </citation>
    <scope>NUCLEOTIDE SEQUENCE [LARGE SCALE GENOMIC DNA]</scope>
    <source>
        <strain evidence="2">Daus_M_001</strain>
        <tissue evidence="2">Leg muscle</tissue>
    </source>
</reference>
<feature type="region of interest" description="Disordered" evidence="1">
    <location>
        <begin position="531"/>
        <end position="553"/>
    </location>
</feature>
<organism evidence="2 3">
    <name type="scientific">Dryococelus australis</name>
    <dbReference type="NCBI Taxonomy" id="614101"/>
    <lineage>
        <taxon>Eukaryota</taxon>
        <taxon>Metazoa</taxon>
        <taxon>Ecdysozoa</taxon>
        <taxon>Arthropoda</taxon>
        <taxon>Hexapoda</taxon>
        <taxon>Insecta</taxon>
        <taxon>Pterygota</taxon>
        <taxon>Neoptera</taxon>
        <taxon>Polyneoptera</taxon>
        <taxon>Phasmatodea</taxon>
        <taxon>Verophasmatodea</taxon>
        <taxon>Anareolatae</taxon>
        <taxon>Phasmatidae</taxon>
        <taxon>Eurycanthinae</taxon>
        <taxon>Dryococelus</taxon>
    </lineage>
</organism>
<feature type="region of interest" description="Disordered" evidence="1">
    <location>
        <begin position="631"/>
        <end position="654"/>
    </location>
</feature>
<gene>
    <name evidence="2" type="ORF">PR048_013930</name>
</gene>
<feature type="region of interest" description="Disordered" evidence="1">
    <location>
        <begin position="1005"/>
        <end position="1026"/>
    </location>
</feature>
<feature type="region of interest" description="Disordered" evidence="1">
    <location>
        <begin position="679"/>
        <end position="702"/>
    </location>
</feature>